<evidence type="ECO:0000313" key="6">
    <source>
        <dbReference type="EMBL" id="SVB50108.1"/>
    </source>
</evidence>
<dbReference type="GO" id="GO:0046872">
    <property type="term" value="F:metal ion binding"/>
    <property type="evidence" value="ECO:0007669"/>
    <property type="project" value="UniProtKB-KW"/>
</dbReference>
<gene>
    <name evidence="6" type="ORF">METZ01_LOCUS202962</name>
</gene>
<dbReference type="PANTHER" id="PTHR10543">
    <property type="entry name" value="BETA-CAROTENE DIOXYGENASE"/>
    <property type="match status" value="1"/>
</dbReference>
<evidence type="ECO:0000256" key="2">
    <source>
        <dbReference type="ARBA" id="ARBA00006787"/>
    </source>
</evidence>
<evidence type="ECO:0000256" key="4">
    <source>
        <dbReference type="ARBA" id="ARBA00023002"/>
    </source>
</evidence>
<dbReference type="EMBL" id="UINC01044528">
    <property type="protein sequence ID" value="SVB50108.1"/>
    <property type="molecule type" value="Genomic_DNA"/>
</dbReference>
<protein>
    <recommendedName>
        <fullName evidence="7">Dioxygenase</fullName>
    </recommendedName>
</protein>
<sequence>MDRTMDRRKLLKITGLGFGSAAALGWGLNRFGIIGSKENYYLQGNFAPVNEIITEDNLEVVGSIPKELSGLYLRNGPNPIGSPNVKKYHWFTGEGMLHGIKIDEGKAIWYRNRSVGGDSSPNTHVISHSEKIYAIVEAGGSPVEIDKELNSLSSKPFYGTLQPEGFTAHTKFDSQSKELHGITYAFPRGSYEAHYVVVGKDGRVKRTDLLPLSSGTMLHECAITENYVLVLDLSITFSFSKLVRGYFPFSWNDDHQARIGLLNRKNNNGEINWFNINPCYFFHTVNAYEDQQGNVIVDAMRYQRLFDKDWNGPFTEFPPLLTRWSLNLSNGNASEQQLDEFPAEFPRIHPDLDGKFNRFGYSLGTGTGIKPDFGRVIKYDFVKNINEVYELGQGKEGAESVFIPSENQKSEDEGYLMTYIYDKASDKSNLVIFNAQNIKSGPIAQIKLPQRVPFGFHGSWVPA</sequence>
<comment type="cofactor">
    <cofactor evidence="1">
        <name>Fe(2+)</name>
        <dbReference type="ChEBI" id="CHEBI:29033"/>
    </cofactor>
</comment>
<keyword evidence="4" id="KW-0560">Oxidoreductase</keyword>
<evidence type="ECO:0000256" key="5">
    <source>
        <dbReference type="ARBA" id="ARBA00023004"/>
    </source>
</evidence>
<comment type="similarity">
    <text evidence="2">Belongs to the carotenoid oxygenase family.</text>
</comment>
<dbReference type="AlphaFoldDB" id="A0A382EH91"/>
<evidence type="ECO:0000256" key="3">
    <source>
        <dbReference type="ARBA" id="ARBA00022723"/>
    </source>
</evidence>
<evidence type="ECO:0008006" key="7">
    <source>
        <dbReference type="Google" id="ProtNLM"/>
    </source>
</evidence>
<dbReference type="GO" id="GO:0010436">
    <property type="term" value="F:carotenoid dioxygenase activity"/>
    <property type="evidence" value="ECO:0007669"/>
    <property type="project" value="TreeGrafter"/>
</dbReference>
<organism evidence="6">
    <name type="scientific">marine metagenome</name>
    <dbReference type="NCBI Taxonomy" id="408172"/>
    <lineage>
        <taxon>unclassified sequences</taxon>
        <taxon>metagenomes</taxon>
        <taxon>ecological metagenomes</taxon>
    </lineage>
</organism>
<dbReference type="InterPro" id="IPR004294">
    <property type="entry name" value="Carotenoid_Oase"/>
</dbReference>
<name>A0A382EH91_9ZZZZ</name>
<dbReference type="PANTHER" id="PTHR10543:SF89">
    <property type="entry name" value="CAROTENOID 9,10(9',10')-CLEAVAGE DIOXYGENASE 1"/>
    <property type="match status" value="1"/>
</dbReference>
<keyword evidence="3" id="KW-0479">Metal-binding</keyword>
<evidence type="ECO:0000256" key="1">
    <source>
        <dbReference type="ARBA" id="ARBA00001954"/>
    </source>
</evidence>
<dbReference type="Pfam" id="PF03055">
    <property type="entry name" value="RPE65"/>
    <property type="match status" value="2"/>
</dbReference>
<keyword evidence="5" id="KW-0408">Iron</keyword>
<dbReference type="GO" id="GO:0016121">
    <property type="term" value="P:carotene catabolic process"/>
    <property type="evidence" value="ECO:0007669"/>
    <property type="project" value="TreeGrafter"/>
</dbReference>
<reference evidence="6" key="1">
    <citation type="submission" date="2018-05" db="EMBL/GenBank/DDBJ databases">
        <authorList>
            <person name="Lanie J.A."/>
            <person name="Ng W.-L."/>
            <person name="Kazmierczak K.M."/>
            <person name="Andrzejewski T.M."/>
            <person name="Davidsen T.M."/>
            <person name="Wayne K.J."/>
            <person name="Tettelin H."/>
            <person name="Glass J.I."/>
            <person name="Rusch D."/>
            <person name="Podicherti R."/>
            <person name="Tsui H.-C.T."/>
            <person name="Winkler M.E."/>
        </authorList>
    </citation>
    <scope>NUCLEOTIDE SEQUENCE</scope>
</reference>
<proteinExistence type="inferred from homology"/>
<accession>A0A382EH91</accession>